<organism evidence="1 2">
    <name type="scientific">Mycolicibacter sinensis (strain JDM601)</name>
    <name type="common">Mycobacterium sinense</name>
    <dbReference type="NCBI Taxonomy" id="875328"/>
    <lineage>
        <taxon>Bacteria</taxon>
        <taxon>Bacillati</taxon>
        <taxon>Actinomycetota</taxon>
        <taxon>Actinomycetes</taxon>
        <taxon>Mycobacteriales</taxon>
        <taxon>Mycobacteriaceae</taxon>
        <taxon>Mycolicibacter</taxon>
    </lineage>
</organism>
<sequence>MSCVLTLAEPATASPDDPPVPPIPEIVVTPTNWAPTVRLPYDKIANQVMPADITAMGEMCQWFNSQYRDLVRQIDQFGFNLIHASNDWTRGQIQAQADAVAANIDRTEDFLAPRAQALTQTQDFAGDQYFPVYQGEAFYRLWQHLSNVGVGIKARNTAWVNGYASQRVKHWGSKIHRSHACD</sequence>
<gene>
    <name evidence="1" type="ordered locus">JDM601_3800</name>
</gene>
<dbReference type="eggNOG" id="ENOG5030S89">
    <property type="taxonomic scope" value="Bacteria"/>
</dbReference>
<dbReference type="AlphaFoldDB" id="F5YRK9"/>
<dbReference type="OrthoDB" id="4620890at2"/>
<proteinExistence type="predicted"/>
<accession>F5YRK9</accession>
<dbReference type="HOGENOM" id="CLU_1364945_0_0_11"/>
<name>F5YRK9_MYCSD</name>
<dbReference type="EMBL" id="CP002329">
    <property type="protein sequence ID" value="AEF37800.1"/>
    <property type="molecule type" value="Genomic_DNA"/>
</dbReference>
<protein>
    <submittedName>
        <fullName evidence="1">Uncharacterized protein</fullName>
    </submittedName>
</protein>
<dbReference type="KEGG" id="mjd:JDM601_3800"/>
<evidence type="ECO:0000313" key="1">
    <source>
        <dbReference type="EMBL" id="AEF37800.1"/>
    </source>
</evidence>
<reference evidence="1 2" key="1">
    <citation type="journal article" date="2011" name="J. Bacteriol.">
        <title>Complete genome sequence of a novel clinical isolate, the nontuberculous Mycobacterium strain JDM601.</title>
        <authorList>
            <person name="Zhang Z.Y."/>
            <person name="Sun Z.Q."/>
            <person name="Wang Z.L."/>
            <person name="Wen Z.L."/>
            <person name="Sun Q.W."/>
            <person name="Zhu Z.Q."/>
            <person name="Song Y.Z."/>
            <person name="Zhao J.W."/>
            <person name="Wang H.H."/>
            <person name="Zhang S.L."/>
            <person name="Guo X.K."/>
        </authorList>
    </citation>
    <scope>NUCLEOTIDE SEQUENCE [LARGE SCALE GENOMIC DNA]</scope>
    <source>
        <strain evidence="1 2">JDM601</strain>
    </source>
</reference>
<evidence type="ECO:0000313" key="2">
    <source>
        <dbReference type="Proteomes" id="UP000009224"/>
    </source>
</evidence>
<keyword evidence="2" id="KW-1185">Reference proteome</keyword>
<dbReference type="Proteomes" id="UP000009224">
    <property type="component" value="Chromosome"/>
</dbReference>